<evidence type="ECO:0000313" key="1">
    <source>
        <dbReference type="EMBL" id="KAK4356018.1"/>
    </source>
</evidence>
<dbReference type="AlphaFoldDB" id="A0AAE1V4F6"/>
<dbReference type="Proteomes" id="UP001291623">
    <property type="component" value="Unassembled WGS sequence"/>
</dbReference>
<keyword evidence="2" id="KW-1185">Reference proteome</keyword>
<comment type="caution">
    <text evidence="1">The sequence shown here is derived from an EMBL/GenBank/DDBJ whole genome shotgun (WGS) entry which is preliminary data.</text>
</comment>
<dbReference type="EMBL" id="JAVYJV010000013">
    <property type="protein sequence ID" value="KAK4356018.1"/>
    <property type="molecule type" value="Genomic_DNA"/>
</dbReference>
<proteinExistence type="predicted"/>
<gene>
    <name evidence="1" type="ORF">RND71_024989</name>
</gene>
<evidence type="ECO:0000313" key="2">
    <source>
        <dbReference type="Proteomes" id="UP001291623"/>
    </source>
</evidence>
<name>A0AAE1V4F6_9SOLA</name>
<reference evidence="1" key="1">
    <citation type="submission" date="2023-12" db="EMBL/GenBank/DDBJ databases">
        <title>Genome assembly of Anisodus tanguticus.</title>
        <authorList>
            <person name="Wang Y.-J."/>
        </authorList>
    </citation>
    <scope>NUCLEOTIDE SEQUENCE</scope>
    <source>
        <strain evidence="1">KB-2021</strain>
        <tissue evidence="1">Leaf</tissue>
    </source>
</reference>
<protein>
    <submittedName>
        <fullName evidence="1">Uncharacterized protein</fullName>
    </submittedName>
</protein>
<organism evidence="1 2">
    <name type="scientific">Anisodus tanguticus</name>
    <dbReference type="NCBI Taxonomy" id="243964"/>
    <lineage>
        <taxon>Eukaryota</taxon>
        <taxon>Viridiplantae</taxon>
        <taxon>Streptophyta</taxon>
        <taxon>Embryophyta</taxon>
        <taxon>Tracheophyta</taxon>
        <taxon>Spermatophyta</taxon>
        <taxon>Magnoliopsida</taxon>
        <taxon>eudicotyledons</taxon>
        <taxon>Gunneridae</taxon>
        <taxon>Pentapetalae</taxon>
        <taxon>asterids</taxon>
        <taxon>lamiids</taxon>
        <taxon>Solanales</taxon>
        <taxon>Solanaceae</taxon>
        <taxon>Solanoideae</taxon>
        <taxon>Hyoscyameae</taxon>
        <taxon>Anisodus</taxon>
    </lineage>
</organism>
<sequence>MEMTCDVMEKINKVTKEHRAAEIKLQGTIKQYCAYKCDRLIRPTCVKKISDLKAEEN</sequence>
<accession>A0AAE1V4F6</accession>